<keyword evidence="5" id="KW-0539">Nucleus</keyword>
<organism evidence="9 10">
    <name type="scientific">Xylona heveae (strain CBS 132557 / TC161)</name>
    <dbReference type="NCBI Taxonomy" id="1328760"/>
    <lineage>
        <taxon>Eukaryota</taxon>
        <taxon>Fungi</taxon>
        <taxon>Dikarya</taxon>
        <taxon>Ascomycota</taxon>
        <taxon>Pezizomycotina</taxon>
        <taxon>Xylonomycetes</taxon>
        <taxon>Xylonales</taxon>
        <taxon>Xylonaceae</taxon>
        <taxon>Xylona</taxon>
    </lineage>
</organism>
<accession>A0A165AK90</accession>
<comment type="subunit">
    <text evidence="6">Forms a heterotrimer with H2A.Z-H2B, stabilizing the association of the histone dimer. Also, with a lower affinity, forms a heterotrimer with H2A-H2B.</text>
</comment>
<dbReference type="Proteomes" id="UP000076632">
    <property type="component" value="Unassembled WGS sequence"/>
</dbReference>
<name>A0A165AK90_XYLHT</name>
<dbReference type="RefSeq" id="XP_018186175.1">
    <property type="nucleotide sequence ID" value="XM_018333085.1"/>
</dbReference>
<keyword evidence="4" id="KW-0143">Chaperone</keyword>
<comment type="similarity">
    <text evidence="3">Belongs to the CHZ1 family.</text>
</comment>
<feature type="domain" description="Histone chaperone" evidence="8">
    <location>
        <begin position="64"/>
        <end position="101"/>
    </location>
</feature>
<evidence type="ECO:0000256" key="1">
    <source>
        <dbReference type="ARBA" id="ARBA00002212"/>
    </source>
</evidence>
<comment type="subcellular location">
    <subcellularLocation>
        <location evidence="2">Nucleus</location>
    </subcellularLocation>
</comment>
<sequence length="122" mass="13131">MSDTNGTTTFKPEAQENASEAPGVNKGKGKAVDRTPQGLSEEEESSEEESGPEENGGEGAGEEEEDDDDMKEIDMDNIIEGGRRTRGKNIDFAKAAQAAGPELEEDEDDDEDFLGDDDAMQE</sequence>
<protein>
    <recommendedName>
        <fullName evidence="8">Histone chaperone domain-containing protein</fullName>
    </recommendedName>
</protein>
<evidence type="ECO:0000313" key="9">
    <source>
        <dbReference type="EMBL" id="KZF20620.1"/>
    </source>
</evidence>
<dbReference type="InterPro" id="IPR019098">
    <property type="entry name" value="Histone_chaperone_domain_CHZ"/>
</dbReference>
<dbReference type="STRING" id="1328760.A0A165AK90"/>
<feature type="compositionally biased region" description="Acidic residues" evidence="7">
    <location>
        <begin position="40"/>
        <end position="77"/>
    </location>
</feature>
<dbReference type="OMA" id="MEGVQDP"/>
<reference evidence="9 10" key="1">
    <citation type="journal article" date="2016" name="Fungal Biol.">
        <title>The genome of Xylona heveae provides a window into fungal endophytism.</title>
        <authorList>
            <person name="Gazis R."/>
            <person name="Kuo A."/>
            <person name="Riley R."/>
            <person name="LaButti K."/>
            <person name="Lipzen A."/>
            <person name="Lin J."/>
            <person name="Amirebrahimi M."/>
            <person name="Hesse C.N."/>
            <person name="Spatafora J.W."/>
            <person name="Henrissat B."/>
            <person name="Hainaut M."/>
            <person name="Grigoriev I.V."/>
            <person name="Hibbett D.S."/>
        </authorList>
    </citation>
    <scope>NUCLEOTIDE SEQUENCE [LARGE SCALE GENOMIC DNA]</scope>
    <source>
        <strain evidence="9 10">TC161</strain>
    </source>
</reference>
<evidence type="ECO:0000256" key="3">
    <source>
        <dbReference type="ARBA" id="ARBA00008057"/>
    </source>
</evidence>
<feature type="compositionally biased region" description="Polar residues" evidence="7">
    <location>
        <begin position="1"/>
        <end position="10"/>
    </location>
</feature>
<proteinExistence type="inferred from homology"/>
<evidence type="ECO:0000313" key="10">
    <source>
        <dbReference type="Proteomes" id="UP000076632"/>
    </source>
</evidence>
<dbReference type="InParanoid" id="A0A165AK90"/>
<dbReference type="AlphaFoldDB" id="A0A165AK90"/>
<dbReference type="SMART" id="SM01082">
    <property type="entry name" value="CHZ"/>
    <property type="match status" value="1"/>
</dbReference>
<evidence type="ECO:0000256" key="6">
    <source>
        <dbReference type="ARBA" id="ARBA00025877"/>
    </source>
</evidence>
<evidence type="ECO:0000256" key="5">
    <source>
        <dbReference type="ARBA" id="ARBA00023242"/>
    </source>
</evidence>
<gene>
    <name evidence="9" type="ORF">L228DRAFT_249395</name>
</gene>
<keyword evidence="10" id="KW-1185">Reference proteome</keyword>
<feature type="compositionally biased region" description="Acidic residues" evidence="7">
    <location>
        <begin position="102"/>
        <end position="122"/>
    </location>
</feature>
<dbReference type="Pfam" id="PF09649">
    <property type="entry name" value="CHZ"/>
    <property type="match status" value="1"/>
</dbReference>
<evidence type="ECO:0000256" key="2">
    <source>
        <dbReference type="ARBA" id="ARBA00004123"/>
    </source>
</evidence>
<evidence type="ECO:0000256" key="7">
    <source>
        <dbReference type="SAM" id="MobiDB-lite"/>
    </source>
</evidence>
<dbReference type="GO" id="GO:0005634">
    <property type="term" value="C:nucleus"/>
    <property type="evidence" value="ECO:0007669"/>
    <property type="project" value="UniProtKB-SubCell"/>
</dbReference>
<evidence type="ECO:0000256" key="4">
    <source>
        <dbReference type="ARBA" id="ARBA00023186"/>
    </source>
</evidence>
<feature type="region of interest" description="Disordered" evidence="7">
    <location>
        <begin position="1"/>
        <end position="122"/>
    </location>
</feature>
<dbReference type="EMBL" id="KV407462">
    <property type="protein sequence ID" value="KZF20620.1"/>
    <property type="molecule type" value="Genomic_DNA"/>
</dbReference>
<dbReference type="OrthoDB" id="2148987at2759"/>
<evidence type="ECO:0000259" key="8">
    <source>
        <dbReference type="SMART" id="SM01082"/>
    </source>
</evidence>
<comment type="function">
    <text evidence="1">Forms a chaperone-bound H2A.Z-H2B complex that acts as a source for SWR1 complex-dependent H2A to H2A.Z histone replacement in chromatin.</text>
</comment>
<dbReference type="GeneID" id="28898222"/>